<feature type="transmembrane region" description="Helical" evidence="1">
    <location>
        <begin position="124"/>
        <end position="143"/>
    </location>
</feature>
<accession>A0ABN9PC95</accession>
<dbReference type="EMBL" id="CAUYUJ010000426">
    <property type="protein sequence ID" value="CAK0790473.1"/>
    <property type="molecule type" value="Genomic_DNA"/>
</dbReference>
<name>A0ABN9PC95_9DINO</name>
<evidence type="ECO:0000313" key="2">
    <source>
        <dbReference type="EMBL" id="CAK0790473.1"/>
    </source>
</evidence>
<keyword evidence="3" id="KW-1185">Reference proteome</keyword>
<reference evidence="2" key="1">
    <citation type="submission" date="2023-10" db="EMBL/GenBank/DDBJ databases">
        <authorList>
            <person name="Chen Y."/>
            <person name="Shah S."/>
            <person name="Dougan E. K."/>
            <person name="Thang M."/>
            <person name="Chan C."/>
        </authorList>
    </citation>
    <scope>NUCLEOTIDE SEQUENCE [LARGE SCALE GENOMIC DNA]</scope>
</reference>
<proteinExistence type="predicted"/>
<evidence type="ECO:0000256" key="1">
    <source>
        <dbReference type="SAM" id="Phobius"/>
    </source>
</evidence>
<evidence type="ECO:0000313" key="3">
    <source>
        <dbReference type="Proteomes" id="UP001189429"/>
    </source>
</evidence>
<comment type="caution">
    <text evidence="2">The sequence shown here is derived from an EMBL/GenBank/DDBJ whole genome shotgun (WGS) entry which is preliminary data.</text>
</comment>
<keyword evidence="1" id="KW-1133">Transmembrane helix</keyword>
<dbReference type="Proteomes" id="UP001189429">
    <property type="component" value="Unassembled WGS sequence"/>
</dbReference>
<evidence type="ECO:0008006" key="4">
    <source>
        <dbReference type="Google" id="ProtNLM"/>
    </source>
</evidence>
<protein>
    <recommendedName>
        <fullName evidence="4">Subtilisin</fullName>
    </recommendedName>
</protein>
<feature type="transmembrane region" description="Helical" evidence="1">
    <location>
        <begin position="50"/>
        <end position="72"/>
    </location>
</feature>
<gene>
    <name evidence="2" type="ORF">PCOR1329_LOCUS1737</name>
</gene>
<keyword evidence="1" id="KW-0472">Membrane</keyword>
<sequence length="161" mass="16543">MSEGGSVLIGSSVSTDVYLASNCPNTSYSTSSLLFDTCSHTRDGGHAWSLIGFGIPSTATSLIGASLAIYMYNTGSPSILHEMIVVWDASSTFPGFGMTGAGKGSTGVWISTAVPCVPGSGTPLALFATLLLLLILLFLLLLLQLAKAAIQCIPSPPEVTV</sequence>
<organism evidence="2 3">
    <name type="scientific">Prorocentrum cordatum</name>
    <dbReference type="NCBI Taxonomy" id="2364126"/>
    <lineage>
        <taxon>Eukaryota</taxon>
        <taxon>Sar</taxon>
        <taxon>Alveolata</taxon>
        <taxon>Dinophyceae</taxon>
        <taxon>Prorocentrales</taxon>
        <taxon>Prorocentraceae</taxon>
        <taxon>Prorocentrum</taxon>
    </lineage>
</organism>
<keyword evidence="1" id="KW-0812">Transmembrane</keyword>